<keyword evidence="7" id="KW-1185">Reference proteome</keyword>
<dbReference type="Gene3D" id="3.90.1590.10">
    <property type="entry name" value="glutathione-dependent formaldehyde- activating enzyme (gfa)"/>
    <property type="match status" value="1"/>
</dbReference>
<dbReference type="PANTHER" id="PTHR33337:SF30">
    <property type="entry name" value="DUF636 DOMAIN PROTEIN (AFU_ORTHOLOGUE AFUA_1G03180)"/>
    <property type="match status" value="1"/>
</dbReference>
<organism evidence="6 7">
    <name type="scientific">Elsinoe australis</name>
    <dbReference type="NCBI Taxonomy" id="40998"/>
    <lineage>
        <taxon>Eukaryota</taxon>
        <taxon>Fungi</taxon>
        <taxon>Dikarya</taxon>
        <taxon>Ascomycota</taxon>
        <taxon>Pezizomycotina</taxon>
        <taxon>Dothideomycetes</taxon>
        <taxon>Dothideomycetidae</taxon>
        <taxon>Myriangiales</taxon>
        <taxon>Elsinoaceae</taxon>
        <taxon>Elsinoe</taxon>
    </lineage>
</organism>
<accession>A0A2P8AE31</accession>
<dbReference type="PROSITE" id="PS51891">
    <property type="entry name" value="CENP_V_GFA"/>
    <property type="match status" value="1"/>
</dbReference>
<comment type="caution">
    <text evidence="6">The sequence shown here is derived from an EMBL/GenBank/DDBJ whole genome shotgun (WGS) entry which is preliminary data.</text>
</comment>
<sequence>MPTGSCFCEAVQIEYSGEPQGKALCHCRDCHKISGSVFSTNLIVPKDGFKILKGKPKEFSKQADSGKKITNYFCGDCGTTLYRLGEWSPDAVILKAGVLDNFQDLHDAKPAVELFVPSRVNWMSQLPETAEKPAMP</sequence>
<evidence type="ECO:0000256" key="3">
    <source>
        <dbReference type="ARBA" id="ARBA00022833"/>
    </source>
</evidence>
<feature type="domain" description="CENP-V/GFA" evidence="5">
    <location>
        <begin position="2"/>
        <end position="107"/>
    </location>
</feature>
<dbReference type="InterPro" id="IPR006913">
    <property type="entry name" value="CENP-V/GFA"/>
</dbReference>
<dbReference type="Proteomes" id="UP000243723">
    <property type="component" value="Unassembled WGS sequence"/>
</dbReference>
<dbReference type="AlphaFoldDB" id="A0A2P8AE31"/>
<name>A0A2P8AE31_9PEZI</name>
<dbReference type="SUPFAM" id="SSF51316">
    <property type="entry name" value="Mss4-like"/>
    <property type="match status" value="1"/>
</dbReference>
<proteinExistence type="inferred from homology"/>
<evidence type="ECO:0000256" key="2">
    <source>
        <dbReference type="ARBA" id="ARBA00022723"/>
    </source>
</evidence>
<dbReference type="GO" id="GO:0046872">
    <property type="term" value="F:metal ion binding"/>
    <property type="evidence" value="ECO:0007669"/>
    <property type="project" value="UniProtKB-KW"/>
</dbReference>
<evidence type="ECO:0000256" key="4">
    <source>
        <dbReference type="ARBA" id="ARBA00023239"/>
    </source>
</evidence>
<dbReference type="PANTHER" id="PTHR33337">
    <property type="entry name" value="GFA DOMAIN-CONTAINING PROTEIN"/>
    <property type="match status" value="1"/>
</dbReference>
<comment type="similarity">
    <text evidence="1">Belongs to the Gfa family.</text>
</comment>
<dbReference type="STRING" id="40998.A0A2P8AE31"/>
<evidence type="ECO:0000313" key="7">
    <source>
        <dbReference type="Proteomes" id="UP000243723"/>
    </source>
</evidence>
<keyword evidence="3" id="KW-0862">Zinc</keyword>
<keyword evidence="2" id="KW-0479">Metal-binding</keyword>
<dbReference type="OrthoDB" id="406544at2759"/>
<keyword evidence="4" id="KW-0456">Lyase</keyword>
<dbReference type="InterPro" id="IPR011057">
    <property type="entry name" value="Mss4-like_sf"/>
</dbReference>
<dbReference type="Pfam" id="PF04828">
    <property type="entry name" value="GFA"/>
    <property type="match status" value="1"/>
</dbReference>
<reference evidence="6 7" key="1">
    <citation type="submission" date="2017-05" db="EMBL/GenBank/DDBJ databases">
        <title>Draft genome sequence of Elsinoe australis.</title>
        <authorList>
            <person name="Cheng Q."/>
        </authorList>
    </citation>
    <scope>NUCLEOTIDE SEQUENCE [LARGE SCALE GENOMIC DNA]</scope>
    <source>
        <strain evidence="6 7">NL1</strain>
    </source>
</reference>
<evidence type="ECO:0000259" key="5">
    <source>
        <dbReference type="PROSITE" id="PS51891"/>
    </source>
</evidence>
<protein>
    <recommendedName>
        <fullName evidence="5">CENP-V/GFA domain-containing protein</fullName>
    </recommendedName>
</protein>
<dbReference type="GO" id="GO:0016846">
    <property type="term" value="F:carbon-sulfur lyase activity"/>
    <property type="evidence" value="ECO:0007669"/>
    <property type="project" value="InterPro"/>
</dbReference>
<dbReference type="EMBL" id="NHZQ01000016">
    <property type="protein sequence ID" value="PSK58708.1"/>
    <property type="molecule type" value="Genomic_DNA"/>
</dbReference>
<evidence type="ECO:0000256" key="1">
    <source>
        <dbReference type="ARBA" id="ARBA00005495"/>
    </source>
</evidence>
<gene>
    <name evidence="6" type="ORF">B9Z65_6723</name>
</gene>
<evidence type="ECO:0000313" key="6">
    <source>
        <dbReference type="EMBL" id="PSK58708.1"/>
    </source>
</evidence>